<proteinExistence type="predicted"/>
<accession>A0A2T2WI86</accession>
<name>A0A2T2WI86_9FIRM</name>
<evidence type="ECO:0000313" key="1">
    <source>
        <dbReference type="EMBL" id="PSR21951.1"/>
    </source>
</evidence>
<reference evidence="1 2" key="1">
    <citation type="journal article" date="2014" name="BMC Genomics">
        <title>Comparison of environmental and isolate Sulfobacillus genomes reveals diverse carbon, sulfur, nitrogen, and hydrogen metabolisms.</title>
        <authorList>
            <person name="Justice N.B."/>
            <person name="Norman A."/>
            <person name="Brown C.T."/>
            <person name="Singh A."/>
            <person name="Thomas B.C."/>
            <person name="Banfield J.F."/>
        </authorList>
    </citation>
    <scope>NUCLEOTIDE SEQUENCE [LARGE SCALE GENOMIC DNA]</scope>
    <source>
        <strain evidence="1">AMDSBA3</strain>
    </source>
</reference>
<protein>
    <submittedName>
        <fullName evidence="1">Uncharacterized protein</fullName>
    </submittedName>
</protein>
<evidence type="ECO:0000313" key="2">
    <source>
        <dbReference type="Proteomes" id="UP000241848"/>
    </source>
</evidence>
<dbReference type="Proteomes" id="UP000241848">
    <property type="component" value="Unassembled WGS sequence"/>
</dbReference>
<gene>
    <name evidence="1" type="ORF">C7B45_08650</name>
</gene>
<organism evidence="1 2">
    <name type="scientific">Sulfobacillus acidophilus</name>
    <dbReference type="NCBI Taxonomy" id="53633"/>
    <lineage>
        <taxon>Bacteria</taxon>
        <taxon>Bacillati</taxon>
        <taxon>Bacillota</taxon>
        <taxon>Clostridia</taxon>
        <taxon>Eubacteriales</taxon>
        <taxon>Clostridiales Family XVII. Incertae Sedis</taxon>
        <taxon>Sulfobacillus</taxon>
    </lineage>
</organism>
<dbReference type="EMBL" id="PXYV01000024">
    <property type="protein sequence ID" value="PSR21951.1"/>
    <property type="molecule type" value="Genomic_DNA"/>
</dbReference>
<dbReference type="AlphaFoldDB" id="A0A2T2WI86"/>
<comment type="caution">
    <text evidence="1">The sequence shown here is derived from an EMBL/GenBank/DDBJ whole genome shotgun (WGS) entry which is preliminary data.</text>
</comment>
<sequence length="59" mass="6463">MWGEAGKSSGAGDEDIIVAWIPESQRSRSGPSMESPRIELLTVNFDTMGAVRFDADDFE</sequence>